<dbReference type="Proteomes" id="UP000515561">
    <property type="component" value="Chromosome"/>
</dbReference>
<dbReference type="RefSeq" id="WP_184093477.1">
    <property type="nucleotide sequence ID" value="NZ_AP023367.1"/>
</dbReference>
<dbReference type="Pfam" id="PF13599">
    <property type="entry name" value="Pentapeptide_4"/>
    <property type="match status" value="1"/>
</dbReference>
<dbReference type="Pfam" id="PF00805">
    <property type="entry name" value="Pentapeptide"/>
    <property type="match status" value="1"/>
</dbReference>
<dbReference type="KEGG" id="acel:acsn021_32640"/>
<dbReference type="Gene3D" id="2.160.20.80">
    <property type="entry name" value="E3 ubiquitin-protein ligase SopA"/>
    <property type="match status" value="1"/>
</dbReference>
<accession>A0A6S6R944</accession>
<name>A0A6S6R944_9FIRM</name>
<proteinExistence type="predicted"/>
<dbReference type="InterPro" id="IPR001646">
    <property type="entry name" value="5peptide_repeat"/>
</dbReference>
<evidence type="ECO:0000313" key="2">
    <source>
        <dbReference type="Proteomes" id="UP000515561"/>
    </source>
</evidence>
<dbReference type="InterPro" id="IPR052949">
    <property type="entry name" value="PA_immunity-related"/>
</dbReference>
<reference evidence="1 2" key="1">
    <citation type="journal article" date="2016" name="Int. J. Syst. Evol. Microbiol.">
        <title>Descriptions of Anaerotaenia torta gen. nov., sp. nov. and Anaerocolumna cellulosilytica gen. nov., sp. nov. isolated from a methanogenic reactor of cattle waste.</title>
        <authorList>
            <person name="Uek A."/>
            <person name="Ohtaki Y."/>
            <person name="Kaku N."/>
            <person name="Ueki K."/>
        </authorList>
    </citation>
    <scope>NUCLEOTIDE SEQUENCE [LARGE SCALE GENOMIC DNA]</scope>
    <source>
        <strain evidence="1 2">SN021</strain>
    </source>
</reference>
<dbReference type="PANTHER" id="PTHR42999">
    <property type="entry name" value="ANTIBIOTIC RESISTANCE PROTEIN MCBG"/>
    <property type="match status" value="1"/>
</dbReference>
<dbReference type="SUPFAM" id="SSF141571">
    <property type="entry name" value="Pentapeptide repeat-like"/>
    <property type="match status" value="1"/>
</dbReference>
<sequence length="195" mass="22790">MAEKFYENENFDNLKMEYERIESYEFYNCTFKNCSFEECILAYCSLIECKFINCKIVSLKVEFSQIKYTEFEKCNLIGVNWYDLSPTGGIADPITKFKDCILKYNSFMHINFRKFNFSLNSIQDSGFDECNLMESSFNNCCLEATQFSKCDMRKADFREATGYQISITTNKLADAKFSFPEAIKLLSELGIKLSY</sequence>
<evidence type="ECO:0000313" key="1">
    <source>
        <dbReference type="EMBL" id="BCJ95695.1"/>
    </source>
</evidence>
<gene>
    <name evidence="1" type="ORF">acsn021_32640</name>
</gene>
<protein>
    <submittedName>
        <fullName evidence="1">Uncharacterized protein</fullName>
    </submittedName>
</protein>
<dbReference type="EMBL" id="AP023367">
    <property type="protein sequence ID" value="BCJ95695.1"/>
    <property type="molecule type" value="Genomic_DNA"/>
</dbReference>
<dbReference type="PANTHER" id="PTHR42999:SF1">
    <property type="entry name" value="PENTAPEPTIDE REPEAT-CONTAINING PROTEIN"/>
    <property type="match status" value="1"/>
</dbReference>
<dbReference type="AlphaFoldDB" id="A0A6S6R944"/>
<organism evidence="1 2">
    <name type="scientific">Anaerocolumna cellulosilytica</name>
    <dbReference type="NCBI Taxonomy" id="433286"/>
    <lineage>
        <taxon>Bacteria</taxon>
        <taxon>Bacillati</taxon>
        <taxon>Bacillota</taxon>
        <taxon>Clostridia</taxon>
        <taxon>Lachnospirales</taxon>
        <taxon>Lachnospiraceae</taxon>
        <taxon>Anaerocolumna</taxon>
    </lineage>
</organism>
<keyword evidence="2" id="KW-1185">Reference proteome</keyword>